<keyword evidence="3" id="KW-1185">Reference proteome</keyword>
<evidence type="ECO:0000313" key="2">
    <source>
        <dbReference type="EMBL" id="MED6109606.1"/>
    </source>
</evidence>
<protein>
    <submittedName>
        <fullName evidence="2">Uncharacterized protein</fullName>
    </submittedName>
</protein>
<dbReference type="Proteomes" id="UP001341840">
    <property type="component" value="Unassembled WGS sequence"/>
</dbReference>
<proteinExistence type="predicted"/>
<evidence type="ECO:0000313" key="3">
    <source>
        <dbReference type="Proteomes" id="UP001341840"/>
    </source>
</evidence>
<organism evidence="2 3">
    <name type="scientific">Stylosanthes scabra</name>
    <dbReference type="NCBI Taxonomy" id="79078"/>
    <lineage>
        <taxon>Eukaryota</taxon>
        <taxon>Viridiplantae</taxon>
        <taxon>Streptophyta</taxon>
        <taxon>Embryophyta</taxon>
        <taxon>Tracheophyta</taxon>
        <taxon>Spermatophyta</taxon>
        <taxon>Magnoliopsida</taxon>
        <taxon>eudicotyledons</taxon>
        <taxon>Gunneridae</taxon>
        <taxon>Pentapetalae</taxon>
        <taxon>rosids</taxon>
        <taxon>fabids</taxon>
        <taxon>Fabales</taxon>
        <taxon>Fabaceae</taxon>
        <taxon>Papilionoideae</taxon>
        <taxon>50 kb inversion clade</taxon>
        <taxon>dalbergioids sensu lato</taxon>
        <taxon>Dalbergieae</taxon>
        <taxon>Pterocarpus clade</taxon>
        <taxon>Stylosanthes</taxon>
    </lineage>
</organism>
<evidence type="ECO:0000256" key="1">
    <source>
        <dbReference type="SAM" id="MobiDB-lite"/>
    </source>
</evidence>
<feature type="compositionally biased region" description="Basic and acidic residues" evidence="1">
    <location>
        <begin position="215"/>
        <end position="233"/>
    </location>
</feature>
<feature type="region of interest" description="Disordered" evidence="1">
    <location>
        <begin position="115"/>
        <end position="142"/>
    </location>
</feature>
<reference evidence="2 3" key="1">
    <citation type="journal article" date="2023" name="Plants (Basel)">
        <title>Bridging the Gap: Combining Genomics and Transcriptomics Approaches to Understand Stylosanthes scabra, an Orphan Legume from the Brazilian Caatinga.</title>
        <authorList>
            <person name="Ferreira-Neto J.R.C."/>
            <person name="da Silva M.D."/>
            <person name="Binneck E."/>
            <person name="de Melo N.F."/>
            <person name="da Silva R.H."/>
            <person name="de Melo A.L.T.M."/>
            <person name="Pandolfi V."/>
            <person name="Bustamante F.O."/>
            <person name="Brasileiro-Vidal A.C."/>
            <person name="Benko-Iseppon A.M."/>
        </authorList>
    </citation>
    <scope>NUCLEOTIDE SEQUENCE [LARGE SCALE GENOMIC DNA]</scope>
    <source>
        <tissue evidence="2">Leaves</tissue>
    </source>
</reference>
<feature type="region of interest" description="Disordered" evidence="1">
    <location>
        <begin position="209"/>
        <end position="248"/>
    </location>
</feature>
<dbReference type="EMBL" id="JASCZI010000168">
    <property type="protein sequence ID" value="MED6109606.1"/>
    <property type="molecule type" value="Genomic_DNA"/>
</dbReference>
<feature type="compositionally biased region" description="Polar residues" evidence="1">
    <location>
        <begin position="124"/>
        <end position="142"/>
    </location>
</feature>
<gene>
    <name evidence="2" type="ORF">PIB30_035303</name>
</gene>
<sequence length="281" mass="30360">MEYSGSLQHLLEDPTEDAGTLDWMKLTAPPDQVAEVEGGPDNLPIDSNLDASQYSRLEQRLGIVTEVLLGVKDGVRECDRMLRELLGRNNKDFGQHDTIYMVPNPIAPRLGANNPPEEQPANNIAGNSDGASVGQGNSVTNRMNATSKGNAILIDGDSSRADFDVIVPNSPVEGEDEHFVPETLGTAVTPHNMIHNHGSHLWAIGIAKSNGESSSSKRREDCEASEDKRRRIEAPLPETGSPNGSTNYVPTLQRVQITALEVNAPLNLSRLNDGGNNDPSR</sequence>
<comment type="caution">
    <text evidence="2">The sequence shown here is derived from an EMBL/GenBank/DDBJ whole genome shotgun (WGS) entry which is preliminary data.</text>
</comment>
<accession>A0ABU6QCI8</accession>
<name>A0ABU6QCI8_9FABA</name>